<dbReference type="Gene3D" id="3.80.10.10">
    <property type="entry name" value="Ribonuclease Inhibitor"/>
    <property type="match status" value="1"/>
</dbReference>
<dbReference type="PANTHER" id="PTHR24113:SF12">
    <property type="entry name" value="RAN GTPASE-ACTIVATING PROTEIN 1"/>
    <property type="match status" value="1"/>
</dbReference>
<accession>A0AAE0ESV0</accession>
<organism evidence="5 6">
    <name type="scientific">Cymbomonas tetramitiformis</name>
    <dbReference type="NCBI Taxonomy" id="36881"/>
    <lineage>
        <taxon>Eukaryota</taxon>
        <taxon>Viridiplantae</taxon>
        <taxon>Chlorophyta</taxon>
        <taxon>Pyramimonadophyceae</taxon>
        <taxon>Pyramimonadales</taxon>
        <taxon>Pyramimonadaceae</taxon>
        <taxon>Cymbomonas</taxon>
    </lineage>
</organism>
<dbReference type="SUPFAM" id="SSF52047">
    <property type="entry name" value="RNI-like"/>
    <property type="match status" value="1"/>
</dbReference>
<sequence>MLHDRTGLLVVSALLEGCLLLHTKFVLRNSKLMGPKALPNHAICFMHSNGGGMVGTENNIKDGGATACGMFLSKNSTLRELHLGGNEIGDDGVVHIANGVRDNSSLNKLSLEWNQFGDTGVLALAEALKTNTSVSLLSVYGTSNKVGQEGKAALEALRESNGTRKIL</sequence>
<comment type="subcellular location">
    <subcellularLocation>
        <location evidence="1">Cytoplasm</location>
        <location evidence="1">Cytoskeleton</location>
        <location evidence="1">Cilium axoneme</location>
    </subcellularLocation>
</comment>
<keyword evidence="2" id="KW-0343">GTPase activation</keyword>
<keyword evidence="3" id="KW-0433">Leucine-rich repeat</keyword>
<evidence type="ECO:0000256" key="2">
    <source>
        <dbReference type="ARBA" id="ARBA00022468"/>
    </source>
</evidence>
<keyword evidence="6" id="KW-1185">Reference proteome</keyword>
<dbReference type="AlphaFoldDB" id="A0AAE0ESV0"/>
<evidence type="ECO:0000313" key="5">
    <source>
        <dbReference type="EMBL" id="KAK3239331.1"/>
    </source>
</evidence>
<dbReference type="GO" id="GO:0005930">
    <property type="term" value="C:axoneme"/>
    <property type="evidence" value="ECO:0007669"/>
    <property type="project" value="UniProtKB-SubCell"/>
</dbReference>
<dbReference type="GO" id="GO:0005096">
    <property type="term" value="F:GTPase activator activity"/>
    <property type="evidence" value="ECO:0007669"/>
    <property type="project" value="UniProtKB-KW"/>
</dbReference>
<evidence type="ECO:0000256" key="1">
    <source>
        <dbReference type="ARBA" id="ARBA00004430"/>
    </source>
</evidence>
<dbReference type="Pfam" id="PF13516">
    <property type="entry name" value="LRR_6"/>
    <property type="match status" value="2"/>
</dbReference>
<dbReference type="EMBL" id="LGRX02033949">
    <property type="protein sequence ID" value="KAK3239331.1"/>
    <property type="molecule type" value="Genomic_DNA"/>
</dbReference>
<dbReference type="PANTHER" id="PTHR24113">
    <property type="entry name" value="RAN GTPASE-ACTIVATING PROTEIN 1"/>
    <property type="match status" value="1"/>
</dbReference>
<dbReference type="GO" id="GO:0005829">
    <property type="term" value="C:cytosol"/>
    <property type="evidence" value="ECO:0007669"/>
    <property type="project" value="TreeGrafter"/>
</dbReference>
<comment type="caution">
    <text evidence="5">The sequence shown here is derived from an EMBL/GenBank/DDBJ whole genome shotgun (WGS) entry which is preliminary data.</text>
</comment>
<protein>
    <submittedName>
        <fullName evidence="5">Uncharacterized protein</fullName>
    </submittedName>
</protein>
<dbReference type="Proteomes" id="UP001190700">
    <property type="component" value="Unassembled WGS sequence"/>
</dbReference>
<evidence type="ECO:0000256" key="4">
    <source>
        <dbReference type="ARBA" id="ARBA00022737"/>
    </source>
</evidence>
<dbReference type="InterPro" id="IPR027038">
    <property type="entry name" value="RanGap"/>
</dbReference>
<name>A0AAE0ESV0_9CHLO</name>
<dbReference type="GO" id="GO:0005634">
    <property type="term" value="C:nucleus"/>
    <property type="evidence" value="ECO:0007669"/>
    <property type="project" value="TreeGrafter"/>
</dbReference>
<dbReference type="GO" id="GO:0048471">
    <property type="term" value="C:perinuclear region of cytoplasm"/>
    <property type="evidence" value="ECO:0007669"/>
    <property type="project" value="TreeGrafter"/>
</dbReference>
<proteinExistence type="predicted"/>
<keyword evidence="4" id="KW-0677">Repeat</keyword>
<reference evidence="5 6" key="1">
    <citation type="journal article" date="2015" name="Genome Biol. Evol.">
        <title>Comparative Genomics of a Bacterivorous Green Alga Reveals Evolutionary Causalities and Consequences of Phago-Mixotrophic Mode of Nutrition.</title>
        <authorList>
            <person name="Burns J.A."/>
            <person name="Paasch A."/>
            <person name="Narechania A."/>
            <person name="Kim E."/>
        </authorList>
    </citation>
    <scope>NUCLEOTIDE SEQUENCE [LARGE SCALE GENOMIC DNA]</scope>
    <source>
        <strain evidence="5 6">PLY_AMNH</strain>
    </source>
</reference>
<dbReference type="InterPro" id="IPR032675">
    <property type="entry name" value="LRR_dom_sf"/>
</dbReference>
<evidence type="ECO:0000313" key="6">
    <source>
        <dbReference type="Proteomes" id="UP001190700"/>
    </source>
</evidence>
<evidence type="ECO:0000256" key="3">
    <source>
        <dbReference type="ARBA" id="ARBA00022614"/>
    </source>
</evidence>
<dbReference type="SMART" id="SM00368">
    <property type="entry name" value="LRR_RI"/>
    <property type="match status" value="3"/>
</dbReference>
<dbReference type="InterPro" id="IPR001611">
    <property type="entry name" value="Leu-rich_rpt"/>
</dbReference>
<dbReference type="GO" id="GO:0006913">
    <property type="term" value="P:nucleocytoplasmic transport"/>
    <property type="evidence" value="ECO:0007669"/>
    <property type="project" value="TreeGrafter"/>
</dbReference>
<dbReference type="GO" id="GO:0031267">
    <property type="term" value="F:small GTPase binding"/>
    <property type="evidence" value="ECO:0007669"/>
    <property type="project" value="TreeGrafter"/>
</dbReference>
<gene>
    <name evidence="5" type="ORF">CYMTET_50738</name>
</gene>